<protein>
    <submittedName>
        <fullName evidence="1">MTH1187 family thiamine-binding protein</fullName>
    </submittedName>
</protein>
<accession>A0AC60VX61</accession>
<dbReference type="Proteomes" id="UP000559653">
    <property type="component" value="Unassembled WGS sequence"/>
</dbReference>
<evidence type="ECO:0000313" key="1">
    <source>
        <dbReference type="EMBL" id="MBA4452043.1"/>
    </source>
</evidence>
<sequence length="101" mass="11581">MIHAEISIYPMGTSTTSTSFYIARAIESIQNMENLRYQINPMGTVLESDDISKIYEAAKKMMEVVHNLGVSRVEVILKIDSRKDKDKKMEEKLESVKKLLK</sequence>
<gene>
    <name evidence="1" type="ORF">H2B03_02565</name>
</gene>
<evidence type="ECO:0000313" key="2">
    <source>
        <dbReference type="Proteomes" id="UP000559653"/>
    </source>
</evidence>
<organism evidence="1 2">
    <name type="scientific">Candidatus Nitrosomaritimum aestuariumsis</name>
    <dbReference type="NCBI Taxonomy" id="3342354"/>
    <lineage>
        <taxon>Archaea</taxon>
        <taxon>Nitrososphaerota</taxon>
        <taxon>Nitrososphaeria</taxon>
        <taxon>Nitrosopumilales</taxon>
        <taxon>Nitrosopumilaceae</taxon>
        <taxon>Candidatus Nitrosomaritimum</taxon>
    </lineage>
</organism>
<name>A0AC60VX61_9ARCH</name>
<proteinExistence type="predicted"/>
<dbReference type="EMBL" id="JACEMZ010000008">
    <property type="protein sequence ID" value="MBA4452043.1"/>
    <property type="molecule type" value="Genomic_DNA"/>
</dbReference>
<reference evidence="1 2" key="1">
    <citation type="journal article" date="2020" name="Appl. Environ. Microbiol.">
        <title>Genomic Characteristics of a Novel Species of Ammonia-Oxidizing Archaea from the Jiulong River Estuary.</title>
        <authorList>
            <person name="Zou D."/>
            <person name="Wan R."/>
            <person name="Han L."/>
            <person name="Xu M.N."/>
            <person name="Liu Y."/>
            <person name="Liu H."/>
            <person name="Kao S.J."/>
            <person name="Li M."/>
        </authorList>
    </citation>
    <scope>NUCLEOTIDE SEQUENCE [LARGE SCALE GENOMIC DNA]</scope>
    <source>
        <strain evidence="1">W1bin1</strain>
    </source>
</reference>
<comment type="caution">
    <text evidence="1">The sequence shown here is derived from an EMBL/GenBank/DDBJ whole genome shotgun (WGS) entry which is preliminary data.</text>
</comment>